<keyword evidence="1" id="KW-0812">Transmembrane</keyword>
<protein>
    <submittedName>
        <fullName evidence="2">Uncharacterized protein</fullName>
    </submittedName>
</protein>
<dbReference type="EMBL" id="CP145316">
    <property type="protein sequence ID" value="XAM18975.1"/>
    <property type="molecule type" value="Genomic_DNA"/>
</dbReference>
<gene>
    <name evidence="2" type="ORF">V3I05_04675</name>
</gene>
<name>A0ABZ3F8E3_9HELI</name>
<keyword evidence="3" id="KW-1185">Reference proteome</keyword>
<sequence>MKFLYYCFIWIIVLVLIIPALPILLLLYYLEADVSELWEMLSFKTWRDRELITQKGFTTFGAIVDMLVNIDSIKNLNTYQIAFYQGEHSNPKDCMPLRVSKNMKHLSYKQKVNKTERGKLEFEKIESNIIMLNPIKSSTSLFEKNIKYTAEKDYIYNILTSFKDEVLERQIQFFGKFGIFDNVDFIMLNKTTGFKFIGKYRTTSAAVNNGDIFYCKSMVFNEE</sequence>
<accession>A0ABZ3F8E3</accession>
<evidence type="ECO:0000256" key="1">
    <source>
        <dbReference type="SAM" id="Phobius"/>
    </source>
</evidence>
<evidence type="ECO:0000313" key="2">
    <source>
        <dbReference type="EMBL" id="XAM18975.1"/>
    </source>
</evidence>
<feature type="transmembrane region" description="Helical" evidence="1">
    <location>
        <begin position="7"/>
        <end position="30"/>
    </location>
</feature>
<dbReference type="RefSeq" id="WP_343354197.1">
    <property type="nucleotide sequence ID" value="NZ_CP145316.1"/>
</dbReference>
<organism evidence="2 3">
    <name type="scientific">Helicobacter mastomyrinus</name>
    <dbReference type="NCBI Taxonomy" id="287948"/>
    <lineage>
        <taxon>Bacteria</taxon>
        <taxon>Pseudomonadati</taxon>
        <taxon>Campylobacterota</taxon>
        <taxon>Epsilonproteobacteria</taxon>
        <taxon>Campylobacterales</taxon>
        <taxon>Helicobacteraceae</taxon>
        <taxon>Helicobacter</taxon>
    </lineage>
</organism>
<dbReference type="Proteomes" id="UP001434737">
    <property type="component" value="Chromosome"/>
</dbReference>
<keyword evidence="1" id="KW-0472">Membrane</keyword>
<proteinExistence type="predicted"/>
<keyword evidence="1" id="KW-1133">Transmembrane helix</keyword>
<evidence type="ECO:0000313" key="3">
    <source>
        <dbReference type="Proteomes" id="UP001434737"/>
    </source>
</evidence>
<reference evidence="2 3" key="1">
    <citation type="submission" date="2024-02" db="EMBL/GenBank/DDBJ databases">
        <title>Genome and pathogenicity analysis of Helicobacter mastomyrinus isolated from mice.</title>
        <authorList>
            <person name="Zhu L."/>
        </authorList>
    </citation>
    <scope>NUCLEOTIDE SEQUENCE [LARGE SCALE GENOMIC DNA]</scope>
    <source>
        <strain evidence="2 3">Hm-17</strain>
    </source>
</reference>